<comment type="similarity">
    <text evidence="2">Belongs to the WD repeat SEC31 family.</text>
</comment>
<gene>
    <name evidence="15" type="ORF">AX774_g997</name>
</gene>
<feature type="compositionally biased region" description="Low complexity" evidence="13">
    <location>
        <begin position="275"/>
        <end position="284"/>
    </location>
</feature>
<proteinExistence type="inferred from homology"/>
<feature type="compositionally biased region" description="Polar residues" evidence="13">
    <location>
        <begin position="658"/>
        <end position="674"/>
    </location>
</feature>
<protein>
    <recommendedName>
        <fullName evidence="4">Protein transport protein SEC31</fullName>
    </recommendedName>
    <alternativeName>
        <fullName evidence="3">Protein transport protein sec31</fullName>
    </alternativeName>
</protein>
<feature type="compositionally biased region" description="Acidic residues" evidence="13">
    <location>
        <begin position="297"/>
        <end position="309"/>
    </location>
</feature>
<feature type="region of interest" description="Disordered" evidence="13">
    <location>
        <begin position="957"/>
        <end position="979"/>
    </location>
</feature>
<feature type="compositionally biased region" description="Low complexity" evidence="13">
    <location>
        <begin position="733"/>
        <end position="746"/>
    </location>
</feature>
<evidence type="ECO:0000256" key="4">
    <source>
        <dbReference type="ARBA" id="ARBA00021236"/>
    </source>
</evidence>
<dbReference type="InterPro" id="IPR001680">
    <property type="entry name" value="WD40_rpt"/>
</dbReference>
<evidence type="ECO:0000256" key="13">
    <source>
        <dbReference type="SAM" id="MobiDB-lite"/>
    </source>
</evidence>
<dbReference type="GO" id="GO:0030127">
    <property type="term" value="C:COPII vesicle coat"/>
    <property type="evidence" value="ECO:0007669"/>
    <property type="project" value="TreeGrafter"/>
</dbReference>
<sequence>MRSGVSSVKWHPSSATQVVTSLNDDNNPVIQLWDLRNANAPSQTLVGHSRGVLSMSWCLKDEGLLLSSGKDNRTICWDVNSGKIVSELDQSNNWVFDVQWNQKNPNYLSIASFEGKVEVYPIRSEGQAKRLEDEGVQEQESEQDPFAAIQRLSTKALTLKKAPRWYGRPVGCSFGFGGKLWTFNNNGGGRQVQGVQVVTEQKIAEEAMRIDDNLDSGKAEEICKERVGGAVDGEEKKEWKTLAMLLQPNAREKLIEMLGFDKEGLHQRVQQKLASGKGKSNKSGESVEQAVPKTEAETEESLFGDEGGEEGESFLQTIADENIGESVVKEEEKVLHRFAGPLVLREKGDSVDNMIMQSLVLGNIEDAVELCIAEKRFADALVLAACGGPELAQKAQQAYFASRGEAAGYVRVLYNVFNSDLNDAVQNSALDEWEEVLALLCTYAVDGQFAQHCGQLGMRLETAFAQSNDKSLLQGALLCYLISGNLNKISVIWIKRHMSHEHSQLSSELSMLKSNETLHRFIEKINVLISAVGYEDEYLLGNDTSAGFTPQQFHLGPLYDCYVKYAEFLCSQGLFGLALKYLCRVPNTYKCLDFFGTDRFALLKSRLYNSGTVDWANLPIPETAFDHVELTSDYSPPVQQQQQLPTYQQQQQQQQQQLKSHQPSYHIQPNQYNPNLRLYNPQQQQQQQQQLPPQRIQQQIQPPPQQFQQQQQHQFQQQIPPPPSPFQPPQQQLPPQQQQQHQFPLPHSIPPPPQPVNPKSIPTGMTPPPSAAARSAWNDPPPVTKPTRRPPHSAAPKPPVISSPFPQGNATPPPPASVPPQASFPPVSAPPPPKAVPHHQQTRSPVSRVAPPPPQNPSLLDQYNPNSFQQQQQQQHFTQPPTNIPPTVPHAFPATPQSHLQPHLQPQHQLQPQSQSQLPPTTRGQVLTQTPVHRTRSNISATATATATATTAAAAAAVPAAVPSSKPTSSSKYPPGDRSHIPAQWQSIYSSLNSLLEKMAKFASPTQKRMVDDTVKRTNLLFDLINNDSLAKASTNDNLLSLFTQLCNDLNAKNYHNATTVVTDIMSCETYLTPNMLDKKKKTRGRQ</sequence>
<keyword evidence="7" id="KW-0677">Repeat</keyword>
<keyword evidence="9" id="KW-0931">ER-Golgi transport</keyword>
<evidence type="ECO:0000256" key="7">
    <source>
        <dbReference type="ARBA" id="ARBA00022737"/>
    </source>
</evidence>
<dbReference type="GO" id="GO:0090110">
    <property type="term" value="P:COPII-coated vesicle cargo loading"/>
    <property type="evidence" value="ECO:0007669"/>
    <property type="project" value="TreeGrafter"/>
</dbReference>
<feature type="compositionally biased region" description="Pro residues" evidence="13">
    <location>
        <begin position="719"/>
        <end position="732"/>
    </location>
</feature>
<keyword evidence="16" id="KW-1185">Reference proteome</keyword>
<dbReference type="GO" id="GO:0015031">
    <property type="term" value="P:protein transport"/>
    <property type="evidence" value="ECO:0007669"/>
    <property type="project" value="UniProtKB-KW"/>
</dbReference>
<comment type="caution">
    <text evidence="15">The sequence shown here is derived from an EMBL/GenBank/DDBJ whole genome shotgun (WGS) entry which is preliminary data.</text>
</comment>
<evidence type="ECO:0000256" key="6">
    <source>
        <dbReference type="ARBA" id="ARBA00022574"/>
    </source>
</evidence>
<evidence type="ECO:0000256" key="2">
    <source>
        <dbReference type="ARBA" id="ARBA00009358"/>
    </source>
</evidence>
<feature type="compositionally biased region" description="Low complexity" evidence="13">
    <location>
        <begin position="681"/>
        <end position="718"/>
    </location>
</feature>
<evidence type="ECO:0000256" key="3">
    <source>
        <dbReference type="ARBA" id="ARBA00013507"/>
    </source>
</evidence>
<dbReference type="Gene3D" id="1.20.940.10">
    <property type="entry name" value="Functional domain of the splicing factor Prp18"/>
    <property type="match status" value="1"/>
</dbReference>
<evidence type="ECO:0000256" key="5">
    <source>
        <dbReference type="ARBA" id="ARBA00022448"/>
    </source>
</evidence>
<evidence type="ECO:0000256" key="12">
    <source>
        <dbReference type="PROSITE-ProRule" id="PRU00221"/>
    </source>
</evidence>
<dbReference type="InterPro" id="IPR036322">
    <property type="entry name" value="WD40_repeat_dom_sf"/>
</dbReference>
<dbReference type="GO" id="GO:0005198">
    <property type="term" value="F:structural molecule activity"/>
    <property type="evidence" value="ECO:0007669"/>
    <property type="project" value="TreeGrafter"/>
</dbReference>
<feature type="compositionally biased region" description="Low complexity" evidence="13">
    <location>
        <begin position="957"/>
        <end position="972"/>
    </location>
</feature>
<feature type="region of interest" description="Disordered" evidence="13">
    <location>
        <begin position="270"/>
        <end position="309"/>
    </location>
</feature>
<feature type="domain" description="Sec16 Sec23-binding" evidence="14">
    <location>
        <begin position="355"/>
        <end position="589"/>
    </location>
</feature>
<organism evidence="15 16">
    <name type="scientific">Zancudomyces culisetae</name>
    <name type="common">Gut fungus</name>
    <name type="synonym">Smittium culisetae</name>
    <dbReference type="NCBI Taxonomy" id="1213189"/>
    <lineage>
        <taxon>Eukaryota</taxon>
        <taxon>Fungi</taxon>
        <taxon>Fungi incertae sedis</taxon>
        <taxon>Zoopagomycota</taxon>
        <taxon>Kickxellomycotina</taxon>
        <taxon>Harpellomycetes</taxon>
        <taxon>Harpellales</taxon>
        <taxon>Legeriomycetaceae</taxon>
        <taxon>Zancudomyces</taxon>
    </lineage>
</organism>
<evidence type="ECO:0000256" key="9">
    <source>
        <dbReference type="ARBA" id="ARBA00022892"/>
    </source>
</evidence>
<feature type="region of interest" description="Disordered" evidence="13">
    <location>
        <begin position="634"/>
        <end position="944"/>
    </location>
</feature>
<dbReference type="PANTHER" id="PTHR13923:SF11">
    <property type="entry name" value="SECRETORY 31, ISOFORM D"/>
    <property type="match status" value="1"/>
</dbReference>
<accession>A0A1R1PX06</accession>
<dbReference type="Gene3D" id="1.25.40.1030">
    <property type="match status" value="1"/>
</dbReference>
<evidence type="ECO:0000313" key="16">
    <source>
        <dbReference type="Proteomes" id="UP000188320"/>
    </source>
</evidence>
<dbReference type="OrthoDB" id="542917at2759"/>
<comment type="function">
    <text evidence="11">Component of the coat protein complex II (COPII) which promotes the formation of transport vesicles from the endoplasmic reticulum (ER). The coat has two main functions, the physical deformation of the endoplasmic reticulum membrane into vesicles and the selection of cargo molecules.</text>
</comment>
<dbReference type="EMBL" id="LSSK01000078">
    <property type="protein sequence ID" value="OMH85457.1"/>
    <property type="molecule type" value="Genomic_DNA"/>
</dbReference>
<dbReference type="SMART" id="SM00320">
    <property type="entry name" value="WD40"/>
    <property type="match status" value="2"/>
</dbReference>
<dbReference type="AlphaFoldDB" id="A0A1R1PX06"/>
<dbReference type="SUPFAM" id="SSF50978">
    <property type="entry name" value="WD40 repeat-like"/>
    <property type="match status" value="1"/>
</dbReference>
<comment type="subcellular location">
    <subcellularLocation>
        <location evidence="1">Endoplasmic reticulum</location>
    </subcellularLocation>
</comment>
<dbReference type="PANTHER" id="PTHR13923">
    <property type="entry name" value="SEC31-RELATED PROTEIN"/>
    <property type="match status" value="1"/>
</dbReference>
<evidence type="ECO:0000259" key="14">
    <source>
        <dbReference type="Pfam" id="PF12931"/>
    </source>
</evidence>
<feature type="compositionally biased region" description="Pro residues" evidence="13">
    <location>
        <begin position="747"/>
        <end position="756"/>
    </location>
</feature>
<reference evidence="16" key="1">
    <citation type="submission" date="2017-01" db="EMBL/GenBank/DDBJ databases">
        <authorList>
            <person name="Wang Y."/>
            <person name="White M."/>
            <person name="Kvist S."/>
            <person name="Moncalvo J.-M."/>
        </authorList>
    </citation>
    <scope>NUCLEOTIDE SEQUENCE [LARGE SCALE GENOMIC DNA]</scope>
    <source>
        <strain evidence="16">COL-18-3</strain>
    </source>
</reference>
<feature type="repeat" description="WD" evidence="12">
    <location>
        <begin position="45"/>
        <end position="87"/>
    </location>
</feature>
<dbReference type="PROSITE" id="PS50082">
    <property type="entry name" value="WD_REPEATS_2"/>
    <property type="match status" value="1"/>
</dbReference>
<dbReference type="Proteomes" id="UP000188320">
    <property type="component" value="Unassembled WGS sequence"/>
</dbReference>
<dbReference type="PRINTS" id="PR01217">
    <property type="entry name" value="PRICHEXTENSN"/>
</dbReference>
<evidence type="ECO:0000256" key="8">
    <source>
        <dbReference type="ARBA" id="ARBA00022824"/>
    </source>
</evidence>
<dbReference type="GO" id="GO:0070971">
    <property type="term" value="C:endoplasmic reticulum exit site"/>
    <property type="evidence" value="ECO:0007669"/>
    <property type="project" value="TreeGrafter"/>
</dbReference>
<keyword evidence="10" id="KW-0653">Protein transport</keyword>
<dbReference type="InterPro" id="IPR040251">
    <property type="entry name" value="SEC31-like"/>
</dbReference>
<keyword evidence="5" id="KW-0813">Transport</keyword>
<evidence type="ECO:0000256" key="10">
    <source>
        <dbReference type="ARBA" id="ARBA00022927"/>
    </source>
</evidence>
<name>A0A1R1PX06_ZANCU</name>
<dbReference type="Pfam" id="PF12931">
    <property type="entry name" value="TPR_Sec16"/>
    <property type="match status" value="1"/>
</dbReference>
<feature type="compositionally biased region" description="Low complexity" evidence="13">
    <location>
        <begin position="896"/>
        <end position="920"/>
    </location>
</feature>
<evidence type="ECO:0000256" key="11">
    <source>
        <dbReference type="ARBA" id="ARBA00025471"/>
    </source>
</evidence>
<dbReference type="GO" id="GO:0007029">
    <property type="term" value="P:endoplasmic reticulum organization"/>
    <property type="evidence" value="ECO:0007669"/>
    <property type="project" value="TreeGrafter"/>
</dbReference>
<feature type="compositionally biased region" description="Low complexity" evidence="13">
    <location>
        <begin position="639"/>
        <end position="657"/>
    </location>
</feature>
<dbReference type="Gene3D" id="2.130.10.10">
    <property type="entry name" value="YVTN repeat-like/Quinoprotein amine dehydrogenase"/>
    <property type="match status" value="1"/>
</dbReference>
<keyword evidence="6 12" id="KW-0853">WD repeat</keyword>
<dbReference type="InterPro" id="IPR024298">
    <property type="entry name" value="Sec16_Sec23-bd"/>
</dbReference>
<feature type="compositionally biased region" description="Polar residues" evidence="13">
    <location>
        <begin position="922"/>
        <end position="932"/>
    </location>
</feature>
<evidence type="ECO:0000313" key="15">
    <source>
        <dbReference type="EMBL" id="OMH85457.1"/>
    </source>
</evidence>
<feature type="compositionally biased region" description="Polar residues" evidence="13">
    <location>
        <begin position="857"/>
        <end position="868"/>
    </location>
</feature>
<evidence type="ECO:0000256" key="1">
    <source>
        <dbReference type="ARBA" id="ARBA00004240"/>
    </source>
</evidence>
<dbReference type="InterPro" id="IPR015943">
    <property type="entry name" value="WD40/YVTN_repeat-like_dom_sf"/>
</dbReference>
<keyword evidence="8" id="KW-0256">Endoplasmic reticulum</keyword>